<dbReference type="PIRSF" id="PIRSF000498">
    <property type="entry name" value="Riboflavin_syn_A"/>
    <property type="match status" value="1"/>
</dbReference>
<keyword evidence="9" id="KW-0677">Repeat</keyword>
<feature type="repeat" description="Lumazine-binding" evidence="11">
    <location>
        <begin position="100"/>
        <end position="196"/>
    </location>
</feature>
<dbReference type="Gene3D" id="2.40.30.20">
    <property type="match status" value="2"/>
</dbReference>
<comment type="subunit">
    <text evidence="4">Homotrimer.</text>
</comment>
<protein>
    <recommendedName>
        <fullName evidence="6 10">Riboflavin synthase</fullName>
        <ecNumber evidence="5 10">2.5.1.9</ecNumber>
    </recommendedName>
</protein>
<dbReference type="FunFam" id="2.40.30.20:FF:000004">
    <property type="entry name" value="Riboflavin synthase, alpha subunit"/>
    <property type="match status" value="1"/>
</dbReference>
<dbReference type="GO" id="GO:0009231">
    <property type="term" value="P:riboflavin biosynthetic process"/>
    <property type="evidence" value="ECO:0007669"/>
    <property type="project" value="UniProtKB-KW"/>
</dbReference>
<name>A0A414Q0M1_FUSMR</name>
<dbReference type="EC" id="2.5.1.9" evidence="5 10"/>
<dbReference type="InterPro" id="IPR026017">
    <property type="entry name" value="Lumazine-bd_dom"/>
</dbReference>
<dbReference type="CDD" id="cd00402">
    <property type="entry name" value="Riboflavin_synthase_like"/>
    <property type="match status" value="1"/>
</dbReference>
<feature type="domain" description="Lumazine-binding" evidence="12">
    <location>
        <begin position="100"/>
        <end position="196"/>
    </location>
</feature>
<evidence type="ECO:0000256" key="11">
    <source>
        <dbReference type="PROSITE-ProRule" id="PRU00524"/>
    </source>
</evidence>
<evidence type="ECO:0000313" key="14">
    <source>
        <dbReference type="Proteomes" id="UP000284676"/>
    </source>
</evidence>
<evidence type="ECO:0000256" key="2">
    <source>
        <dbReference type="ARBA" id="ARBA00002803"/>
    </source>
</evidence>
<feature type="repeat" description="Lumazine-binding" evidence="11">
    <location>
        <begin position="4"/>
        <end position="99"/>
    </location>
</feature>
<proteinExistence type="predicted"/>
<evidence type="ECO:0000259" key="12">
    <source>
        <dbReference type="PROSITE" id="PS51177"/>
    </source>
</evidence>
<dbReference type="AlphaFoldDB" id="A0A414Q0M1"/>
<dbReference type="InterPro" id="IPR023366">
    <property type="entry name" value="ATP_synth_asu-like_sf"/>
</dbReference>
<gene>
    <name evidence="13" type="primary">ribE</name>
    <name evidence="13" type="ORF">DW663_01525</name>
</gene>
<dbReference type="NCBIfam" id="NF006767">
    <property type="entry name" value="PRK09289.1"/>
    <property type="match status" value="1"/>
</dbReference>
<evidence type="ECO:0000256" key="3">
    <source>
        <dbReference type="ARBA" id="ARBA00004887"/>
    </source>
</evidence>
<evidence type="ECO:0000256" key="5">
    <source>
        <dbReference type="ARBA" id="ARBA00012827"/>
    </source>
</evidence>
<evidence type="ECO:0000256" key="4">
    <source>
        <dbReference type="ARBA" id="ARBA00011233"/>
    </source>
</evidence>
<feature type="domain" description="Lumazine-binding" evidence="12">
    <location>
        <begin position="4"/>
        <end position="99"/>
    </location>
</feature>
<evidence type="ECO:0000256" key="6">
    <source>
        <dbReference type="ARBA" id="ARBA00013950"/>
    </source>
</evidence>
<dbReference type="Pfam" id="PF00677">
    <property type="entry name" value="Lum_binding"/>
    <property type="match status" value="2"/>
</dbReference>
<dbReference type="GO" id="GO:0004746">
    <property type="term" value="F:riboflavin synthase activity"/>
    <property type="evidence" value="ECO:0007669"/>
    <property type="project" value="UniProtKB-UniRule"/>
</dbReference>
<sequence length="219" mass="24258">MSAIFTGLVEEMGEVIAIENGEKSLKLKIKCKKVLEGAKLGDSIATNGTCLTATELGNNFFTADCMYETVKRTNLKRLKVGDRVNLEKSITLATPLGGHLVTGDVDCEGKVVAITPEGIAKIYEIEIDRKYMKYIVEKGRVTLDGASLTVMKLGDTTFGVSLIPHTQEMITLGKRRVGDYINVETDLIGKYIERFMKFQDEPSEKKEGITMEFLMKNGF</sequence>
<dbReference type="PANTHER" id="PTHR21098:SF12">
    <property type="entry name" value="RIBOFLAVIN SYNTHASE"/>
    <property type="match status" value="1"/>
</dbReference>
<keyword evidence="7" id="KW-0686">Riboflavin biosynthesis</keyword>
<dbReference type="NCBIfam" id="TIGR00187">
    <property type="entry name" value="ribE"/>
    <property type="match status" value="1"/>
</dbReference>
<dbReference type="PROSITE" id="PS51177">
    <property type="entry name" value="LUMAZINE_BIND"/>
    <property type="match status" value="2"/>
</dbReference>
<evidence type="ECO:0000256" key="8">
    <source>
        <dbReference type="ARBA" id="ARBA00022679"/>
    </source>
</evidence>
<evidence type="ECO:0000256" key="1">
    <source>
        <dbReference type="ARBA" id="ARBA00000968"/>
    </source>
</evidence>
<dbReference type="FunFam" id="2.40.30.20:FF:000003">
    <property type="entry name" value="Riboflavin synthase, alpha subunit"/>
    <property type="match status" value="1"/>
</dbReference>
<comment type="function">
    <text evidence="2">Catalyzes the dismutation of two molecules of 6,7-dimethyl-8-ribityllumazine, resulting in the formation of riboflavin and 5-amino-6-(D-ribitylamino)uracil.</text>
</comment>
<dbReference type="InterPro" id="IPR001783">
    <property type="entry name" value="Lumazine-bd"/>
</dbReference>
<evidence type="ECO:0000313" key="13">
    <source>
        <dbReference type="EMBL" id="RHF74172.1"/>
    </source>
</evidence>
<comment type="caution">
    <text evidence="13">The sequence shown here is derived from an EMBL/GenBank/DDBJ whole genome shotgun (WGS) entry which is preliminary data.</text>
</comment>
<evidence type="ECO:0000256" key="10">
    <source>
        <dbReference type="NCBIfam" id="TIGR00187"/>
    </source>
</evidence>
<accession>A0A414Q0M1</accession>
<dbReference type="EMBL" id="QRHL01000002">
    <property type="protein sequence ID" value="RHF74172.1"/>
    <property type="molecule type" value="Genomic_DNA"/>
</dbReference>
<dbReference type="Proteomes" id="UP000284676">
    <property type="component" value="Unassembled WGS sequence"/>
</dbReference>
<organism evidence="13 14">
    <name type="scientific">Fusobacterium mortiferum</name>
    <dbReference type="NCBI Taxonomy" id="850"/>
    <lineage>
        <taxon>Bacteria</taxon>
        <taxon>Fusobacteriati</taxon>
        <taxon>Fusobacteriota</taxon>
        <taxon>Fusobacteriia</taxon>
        <taxon>Fusobacteriales</taxon>
        <taxon>Fusobacteriaceae</taxon>
        <taxon>Fusobacterium</taxon>
    </lineage>
</organism>
<dbReference type="PANTHER" id="PTHR21098">
    <property type="entry name" value="RIBOFLAVIN SYNTHASE ALPHA CHAIN"/>
    <property type="match status" value="1"/>
</dbReference>
<comment type="catalytic activity">
    <reaction evidence="1">
        <text>2 6,7-dimethyl-8-(1-D-ribityl)lumazine + H(+) = 5-amino-6-(D-ribitylamino)uracil + riboflavin</text>
        <dbReference type="Rhea" id="RHEA:20772"/>
        <dbReference type="ChEBI" id="CHEBI:15378"/>
        <dbReference type="ChEBI" id="CHEBI:15934"/>
        <dbReference type="ChEBI" id="CHEBI:57986"/>
        <dbReference type="ChEBI" id="CHEBI:58201"/>
        <dbReference type="EC" id="2.5.1.9"/>
    </reaction>
</comment>
<evidence type="ECO:0000256" key="9">
    <source>
        <dbReference type="ARBA" id="ARBA00022737"/>
    </source>
</evidence>
<reference evidence="13 14" key="1">
    <citation type="submission" date="2018-08" db="EMBL/GenBank/DDBJ databases">
        <title>A genome reference for cultivated species of the human gut microbiota.</title>
        <authorList>
            <person name="Zou Y."/>
            <person name="Xue W."/>
            <person name="Luo G."/>
        </authorList>
    </citation>
    <scope>NUCLEOTIDE SEQUENCE [LARGE SCALE GENOMIC DNA]</scope>
    <source>
        <strain evidence="13 14">AM25-1</strain>
    </source>
</reference>
<dbReference type="SUPFAM" id="SSF63380">
    <property type="entry name" value="Riboflavin synthase domain-like"/>
    <property type="match status" value="2"/>
</dbReference>
<dbReference type="InterPro" id="IPR017938">
    <property type="entry name" value="Riboflavin_synthase-like_b-brl"/>
</dbReference>
<keyword evidence="8 13" id="KW-0808">Transferase</keyword>
<evidence type="ECO:0000256" key="7">
    <source>
        <dbReference type="ARBA" id="ARBA00022619"/>
    </source>
</evidence>
<comment type="pathway">
    <text evidence="3">Cofactor biosynthesis; riboflavin biosynthesis; riboflavin from 2-hydroxy-3-oxobutyl phosphate and 5-amino-6-(D-ribitylamino)uracil: step 2/2.</text>
</comment>